<keyword evidence="11" id="KW-0464">Manganese</keyword>
<comment type="catalytic activity">
    <reaction evidence="1 12 13">
        <text>Endonucleolytic cleavage to 5'-phosphomonoester.</text>
        <dbReference type="EC" id="3.1.26.4"/>
    </reaction>
</comment>
<dbReference type="Pfam" id="PF01351">
    <property type="entry name" value="RNase_HII"/>
    <property type="match status" value="1"/>
</dbReference>
<keyword evidence="8 12" id="KW-0479">Metal-binding</keyword>
<accession>K7YG01</accession>
<dbReference type="GO" id="GO:0006298">
    <property type="term" value="P:mismatch repair"/>
    <property type="evidence" value="ECO:0007669"/>
    <property type="project" value="TreeGrafter"/>
</dbReference>
<keyword evidence="9 12" id="KW-0255">Endonuclease</keyword>
<sequence>MIFNQEFNLELEYGANKGGTVFGVDEVGRGALAGPIIAGACWINLNLIPQEISHMIIDSKALTKKRRTKVIIATRPYTVIELGIAEVSEINATNILVSTLKAMERAIKSLVNNIKREPDNVLIDGNHLPTCHWPTEAIVKGDEISKSIALASIVAKQKRDFRMSVLAKSHPGYGWERNAGYGTAEHMKALVELGITQHHRQNFAPIRALLP</sequence>
<comment type="subcellular location">
    <subcellularLocation>
        <location evidence="4">Cytoplasm</location>
    </subcellularLocation>
</comment>
<keyword evidence="7 12" id="KW-0540">Nuclease</keyword>
<evidence type="ECO:0000256" key="7">
    <source>
        <dbReference type="ARBA" id="ARBA00022722"/>
    </source>
</evidence>
<comment type="cofactor">
    <cofactor evidence="2">
        <name>Mg(2+)</name>
        <dbReference type="ChEBI" id="CHEBI:18420"/>
    </cofactor>
</comment>
<evidence type="ECO:0000256" key="4">
    <source>
        <dbReference type="ARBA" id="ARBA00004496"/>
    </source>
</evidence>
<dbReference type="AlphaFoldDB" id="K7YG01"/>
<dbReference type="RefSeq" id="WP_015088018.1">
    <property type="nucleotide sequence ID" value="NC_019566.1"/>
</dbReference>
<dbReference type="PATRIC" id="fig|1193729.4.peg.191"/>
<evidence type="ECO:0000256" key="10">
    <source>
        <dbReference type="ARBA" id="ARBA00022801"/>
    </source>
</evidence>
<dbReference type="KEGG" id="thal:A1OE_323"/>
<dbReference type="InterPro" id="IPR024567">
    <property type="entry name" value="RNase_HII/HIII_dom"/>
</dbReference>
<evidence type="ECO:0000256" key="13">
    <source>
        <dbReference type="RuleBase" id="RU003515"/>
    </source>
</evidence>
<evidence type="ECO:0000256" key="3">
    <source>
        <dbReference type="ARBA" id="ARBA00004065"/>
    </source>
</evidence>
<comment type="cofactor">
    <cofactor evidence="12">
        <name>Mn(2+)</name>
        <dbReference type="ChEBI" id="CHEBI:29035"/>
    </cofactor>
    <cofactor evidence="12">
        <name>Mg(2+)</name>
        <dbReference type="ChEBI" id="CHEBI:18420"/>
    </cofactor>
    <text evidence="12">Manganese or magnesium. Binds 1 divalent metal ion per monomer in the absence of substrate. May bind a second metal ion after substrate binding.</text>
</comment>
<dbReference type="EC" id="3.1.26.4" evidence="13"/>
<evidence type="ECO:0000256" key="1">
    <source>
        <dbReference type="ARBA" id="ARBA00000077"/>
    </source>
</evidence>
<name>K7YG01_9PROT</name>
<comment type="function">
    <text evidence="3 13">Endonuclease that specifically degrades the RNA of RNA-DNA hybrids.</text>
</comment>
<dbReference type="GO" id="GO:0005737">
    <property type="term" value="C:cytoplasm"/>
    <property type="evidence" value="ECO:0007669"/>
    <property type="project" value="UniProtKB-SubCell"/>
</dbReference>
<feature type="binding site" evidence="12">
    <location>
        <position position="26"/>
    </location>
    <ligand>
        <name>a divalent metal cation</name>
        <dbReference type="ChEBI" id="CHEBI:60240"/>
    </ligand>
</feature>
<evidence type="ECO:0000256" key="12">
    <source>
        <dbReference type="PROSITE-ProRule" id="PRU01319"/>
    </source>
</evidence>
<evidence type="ECO:0000256" key="6">
    <source>
        <dbReference type="ARBA" id="ARBA00022490"/>
    </source>
</evidence>
<feature type="binding site" evidence="12">
    <location>
        <position position="124"/>
    </location>
    <ligand>
        <name>a divalent metal cation</name>
        <dbReference type="ChEBI" id="CHEBI:60240"/>
    </ligand>
</feature>
<dbReference type="GO" id="GO:0032299">
    <property type="term" value="C:ribonuclease H2 complex"/>
    <property type="evidence" value="ECO:0007669"/>
    <property type="project" value="TreeGrafter"/>
</dbReference>
<evidence type="ECO:0000256" key="5">
    <source>
        <dbReference type="ARBA" id="ARBA00007383"/>
    </source>
</evidence>
<dbReference type="PANTHER" id="PTHR10954:SF18">
    <property type="entry name" value="RIBONUCLEASE HII"/>
    <property type="match status" value="1"/>
</dbReference>
<evidence type="ECO:0000256" key="2">
    <source>
        <dbReference type="ARBA" id="ARBA00001946"/>
    </source>
</evidence>
<dbReference type="GO" id="GO:0003723">
    <property type="term" value="F:RNA binding"/>
    <property type="evidence" value="ECO:0007669"/>
    <property type="project" value="UniProtKB-UniRule"/>
</dbReference>
<organism evidence="15 16">
    <name type="scientific">Candidatus Endolissoclinum faulkneri L2</name>
    <dbReference type="NCBI Taxonomy" id="1193729"/>
    <lineage>
        <taxon>Bacteria</taxon>
        <taxon>Pseudomonadati</taxon>
        <taxon>Pseudomonadota</taxon>
        <taxon>Alphaproteobacteria</taxon>
        <taxon>Rhodospirillales</taxon>
        <taxon>Rhodospirillaceae</taxon>
        <taxon>Candidatus Endolissoclinum</taxon>
    </lineage>
</organism>
<dbReference type="InterPro" id="IPR036397">
    <property type="entry name" value="RNaseH_sf"/>
</dbReference>
<proteinExistence type="inferred from homology"/>
<dbReference type="SUPFAM" id="SSF53098">
    <property type="entry name" value="Ribonuclease H-like"/>
    <property type="match status" value="1"/>
</dbReference>
<evidence type="ECO:0000313" key="16">
    <source>
        <dbReference type="Proteomes" id="UP000010077"/>
    </source>
</evidence>
<reference evidence="15 16" key="1">
    <citation type="journal article" date="2012" name="Proc. Natl. Acad. Sci. U.S.A.">
        <title>Genome streamlining and chemical defense in a coral reef symbiosis.</title>
        <authorList>
            <person name="Kwan J.C."/>
            <person name="Donia M.S."/>
            <person name="Han A.W."/>
            <person name="Hirose E."/>
            <person name="Haygood M.G."/>
            <person name="Schmidt E.W."/>
        </authorList>
    </citation>
    <scope>NUCLEOTIDE SEQUENCE [LARGE SCALE GENOMIC DNA]</scope>
    <source>
        <strain evidence="15 16">L2</strain>
    </source>
</reference>
<evidence type="ECO:0000256" key="9">
    <source>
        <dbReference type="ARBA" id="ARBA00022759"/>
    </source>
</evidence>
<evidence type="ECO:0000313" key="15">
    <source>
        <dbReference type="EMBL" id="AFX98520.1"/>
    </source>
</evidence>
<evidence type="ECO:0000256" key="8">
    <source>
        <dbReference type="ARBA" id="ARBA00022723"/>
    </source>
</evidence>
<protein>
    <recommendedName>
        <fullName evidence="13">Ribonuclease</fullName>
        <ecNumber evidence="13">3.1.26.4</ecNumber>
    </recommendedName>
</protein>
<dbReference type="Gene3D" id="3.30.420.10">
    <property type="entry name" value="Ribonuclease H-like superfamily/Ribonuclease H"/>
    <property type="match status" value="1"/>
</dbReference>
<dbReference type="InterPro" id="IPR012337">
    <property type="entry name" value="RNaseH-like_sf"/>
</dbReference>
<evidence type="ECO:0000256" key="11">
    <source>
        <dbReference type="ARBA" id="ARBA00023211"/>
    </source>
</evidence>
<keyword evidence="16" id="KW-1185">Reference proteome</keyword>
<evidence type="ECO:0000259" key="14">
    <source>
        <dbReference type="PROSITE" id="PS51975"/>
    </source>
</evidence>
<gene>
    <name evidence="15" type="ORF">A1OE_323</name>
</gene>
<dbReference type="InterPro" id="IPR022898">
    <property type="entry name" value="RNase_HII"/>
</dbReference>
<keyword evidence="10 12" id="KW-0378">Hydrolase</keyword>
<dbReference type="STRING" id="1193729.A1OE_323"/>
<comment type="similarity">
    <text evidence="5 13">Belongs to the RNase HII family.</text>
</comment>
<dbReference type="HOGENOM" id="CLU_036532_3_2_5"/>
<dbReference type="CDD" id="cd07182">
    <property type="entry name" value="RNase_HII_bacteria_HII_like"/>
    <property type="match status" value="1"/>
</dbReference>
<dbReference type="GO" id="GO:0004523">
    <property type="term" value="F:RNA-DNA hybrid ribonuclease activity"/>
    <property type="evidence" value="ECO:0007669"/>
    <property type="project" value="UniProtKB-UniRule"/>
</dbReference>
<dbReference type="GO" id="GO:0043137">
    <property type="term" value="P:DNA replication, removal of RNA primer"/>
    <property type="evidence" value="ECO:0007669"/>
    <property type="project" value="TreeGrafter"/>
</dbReference>
<dbReference type="PANTHER" id="PTHR10954">
    <property type="entry name" value="RIBONUCLEASE H2 SUBUNIT A"/>
    <property type="match status" value="1"/>
</dbReference>
<dbReference type="eggNOG" id="COG0164">
    <property type="taxonomic scope" value="Bacteria"/>
</dbReference>
<feature type="binding site" evidence="12">
    <location>
        <position position="25"/>
    </location>
    <ligand>
        <name>a divalent metal cation</name>
        <dbReference type="ChEBI" id="CHEBI:60240"/>
    </ligand>
</feature>
<dbReference type="Proteomes" id="UP000010077">
    <property type="component" value="Chromosome"/>
</dbReference>
<dbReference type="GO" id="GO:0046872">
    <property type="term" value="F:metal ion binding"/>
    <property type="evidence" value="ECO:0007669"/>
    <property type="project" value="UniProtKB-KW"/>
</dbReference>
<dbReference type="InterPro" id="IPR001352">
    <property type="entry name" value="RNase_HII/HIII"/>
</dbReference>
<keyword evidence="6" id="KW-0963">Cytoplasm</keyword>
<dbReference type="NCBIfam" id="NF000595">
    <property type="entry name" value="PRK00015.1-3"/>
    <property type="match status" value="1"/>
</dbReference>
<feature type="domain" description="RNase H type-2" evidence="14">
    <location>
        <begin position="19"/>
        <end position="211"/>
    </location>
</feature>
<dbReference type="OrthoDB" id="9803420at2"/>
<dbReference type="EMBL" id="CP003539">
    <property type="protein sequence ID" value="AFX98520.1"/>
    <property type="molecule type" value="Genomic_DNA"/>
</dbReference>
<dbReference type="PROSITE" id="PS51975">
    <property type="entry name" value="RNASE_H_2"/>
    <property type="match status" value="1"/>
</dbReference>